<evidence type="ECO:0000313" key="6">
    <source>
        <dbReference type="EMBL" id="GAA0937766.1"/>
    </source>
</evidence>
<keyword evidence="7" id="KW-1185">Reference proteome</keyword>
<name>A0ABN1Q4W5_9PSEU</name>
<keyword evidence="2 4" id="KW-0560">Oxidoreductase</keyword>
<sequence>MPSPSPNAATIPPERVITERGKRSGQMITVSIHSTRLGPALGGCRIRSYRSWQDGCGDAVRLSAAMTEKAALAGMQHGGGKTVVALDEHFVQRGSAADRADLLADIGDVVESFGGGYVTGPDIGSGPQDMTRIGERTAHVLCRPESAGGSGDSSAPTALGVTTSIEAVCSHVWPGRALSDLRFAVHGLGHVGARVAEHLATRGARLVVSDVDESRRALADSWGATWATPDEVLVADVDVLVPCAVGGILTAQLVGDIRARAIVGAANNQLDHDSTADVLHEHGIIWCPDVVVSAGGIIGAVAREREGLSADAASARVRGIGRRLAGILDTAAAAGTTPLHEARRIVHSLLGGSPPRV</sequence>
<dbReference type="SUPFAM" id="SSF51735">
    <property type="entry name" value="NAD(P)-binding Rossmann-fold domains"/>
    <property type="match status" value="1"/>
</dbReference>
<dbReference type="InterPro" id="IPR036291">
    <property type="entry name" value="NAD(P)-bd_dom_sf"/>
</dbReference>
<evidence type="ECO:0000256" key="2">
    <source>
        <dbReference type="ARBA" id="ARBA00023002"/>
    </source>
</evidence>
<evidence type="ECO:0000259" key="5">
    <source>
        <dbReference type="SMART" id="SM00839"/>
    </source>
</evidence>
<dbReference type="InterPro" id="IPR006097">
    <property type="entry name" value="Glu/Leu/Phe/Val/Trp_DH_dimer"/>
</dbReference>
<dbReference type="InterPro" id="IPR006095">
    <property type="entry name" value="Glu/Leu/Phe/Val/Trp_DH"/>
</dbReference>
<gene>
    <name evidence="6" type="ORF">GCM10009559_31110</name>
</gene>
<feature type="domain" description="Glutamate/phenylalanine/leucine/valine/L-tryptophan dehydrogenase C-terminal" evidence="5">
    <location>
        <begin position="151"/>
        <end position="351"/>
    </location>
</feature>
<reference evidence="6 7" key="1">
    <citation type="journal article" date="2019" name="Int. J. Syst. Evol. Microbiol.">
        <title>The Global Catalogue of Microorganisms (GCM) 10K type strain sequencing project: providing services to taxonomists for standard genome sequencing and annotation.</title>
        <authorList>
            <consortium name="The Broad Institute Genomics Platform"/>
            <consortium name="The Broad Institute Genome Sequencing Center for Infectious Disease"/>
            <person name="Wu L."/>
            <person name="Ma J."/>
        </authorList>
    </citation>
    <scope>NUCLEOTIDE SEQUENCE [LARGE SCALE GENOMIC DNA]</scope>
    <source>
        <strain evidence="6 7">JCM 11117</strain>
    </source>
</reference>
<comment type="caution">
    <text evidence="6">The sequence shown here is derived from an EMBL/GenBank/DDBJ whole genome shotgun (WGS) entry which is preliminary data.</text>
</comment>
<dbReference type="PANTHER" id="PTHR42722:SF1">
    <property type="entry name" value="VALINE DEHYDROGENASE"/>
    <property type="match status" value="1"/>
</dbReference>
<evidence type="ECO:0000256" key="4">
    <source>
        <dbReference type="RuleBase" id="RU004417"/>
    </source>
</evidence>
<organism evidence="6 7">
    <name type="scientific">Pseudonocardia zijingensis</name>
    <dbReference type="NCBI Taxonomy" id="153376"/>
    <lineage>
        <taxon>Bacteria</taxon>
        <taxon>Bacillati</taxon>
        <taxon>Actinomycetota</taxon>
        <taxon>Actinomycetes</taxon>
        <taxon>Pseudonocardiales</taxon>
        <taxon>Pseudonocardiaceae</taxon>
        <taxon>Pseudonocardia</taxon>
    </lineage>
</organism>
<proteinExistence type="inferred from homology"/>
<evidence type="ECO:0000256" key="3">
    <source>
        <dbReference type="ARBA" id="ARBA00023027"/>
    </source>
</evidence>
<dbReference type="Gene3D" id="3.40.50.10860">
    <property type="entry name" value="Leucine Dehydrogenase, chain A, domain 1"/>
    <property type="match status" value="1"/>
</dbReference>
<dbReference type="PANTHER" id="PTHR42722">
    <property type="entry name" value="LEUCINE DEHYDROGENASE"/>
    <property type="match status" value="1"/>
</dbReference>
<dbReference type="PRINTS" id="PR00082">
    <property type="entry name" value="GLFDHDRGNASE"/>
</dbReference>
<keyword evidence="3" id="KW-0520">NAD</keyword>
<dbReference type="RefSeq" id="WP_343942104.1">
    <property type="nucleotide sequence ID" value="NZ_BAAAHP010000087.1"/>
</dbReference>
<accession>A0ABN1Q4W5</accession>
<dbReference type="SUPFAM" id="SSF53223">
    <property type="entry name" value="Aminoacid dehydrogenase-like, N-terminal domain"/>
    <property type="match status" value="1"/>
</dbReference>
<evidence type="ECO:0000256" key="1">
    <source>
        <dbReference type="ARBA" id="ARBA00006382"/>
    </source>
</evidence>
<dbReference type="Gene3D" id="3.40.50.720">
    <property type="entry name" value="NAD(P)-binding Rossmann-like Domain"/>
    <property type="match status" value="1"/>
</dbReference>
<dbReference type="Pfam" id="PF00208">
    <property type="entry name" value="ELFV_dehydrog"/>
    <property type="match status" value="1"/>
</dbReference>
<evidence type="ECO:0000313" key="7">
    <source>
        <dbReference type="Proteomes" id="UP001499967"/>
    </source>
</evidence>
<dbReference type="InterPro" id="IPR006096">
    <property type="entry name" value="Glu/Leu/Phe/Val/Trp_DH_C"/>
</dbReference>
<dbReference type="Pfam" id="PF02812">
    <property type="entry name" value="ELFV_dehydrog_N"/>
    <property type="match status" value="1"/>
</dbReference>
<dbReference type="Proteomes" id="UP001499967">
    <property type="component" value="Unassembled WGS sequence"/>
</dbReference>
<comment type="similarity">
    <text evidence="1 4">Belongs to the Glu/Leu/Phe/Val dehydrogenases family.</text>
</comment>
<dbReference type="InterPro" id="IPR046346">
    <property type="entry name" value="Aminoacid_DH-like_N_sf"/>
</dbReference>
<dbReference type="EMBL" id="BAAAHP010000087">
    <property type="protein sequence ID" value="GAA0937766.1"/>
    <property type="molecule type" value="Genomic_DNA"/>
</dbReference>
<protein>
    <submittedName>
        <fullName evidence="6">Glu/Leu/Phe/Val dehydrogenase</fullName>
    </submittedName>
</protein>
<dbReference type="SMART" id="SM00839">
    <property type="entry name" value="ELFV_dehydrog"/>
    <property type="match status" value="1"/>
</dbReference>
<dbReference type="InterPro" id="IPR016211">
    <property type="entry name" value="Glu/Phe/Leu/Val/Trp_DH_bac/arc"/>
</dbReference>
<dbReference type="PIRSF" id="PIRSF000188">
    <property type="entry name" value="Phe_leu_dh"/>
    <property type="match status" value="1"/>
</dbReference>